<dbReference type="CDD" id="cd11482">
    <property type="entry name" value="SLC-NCS1sbd_NRT1-like"/>
    <property type="match status" value="1"/>
</dbReference>
<dbReference type="GO" id="GO:0005886">
    <property type="term" value="C:plasma membrane"/>
    <property type="evidence" value="ECO:0007669"/>
    <property type="project" value="TreeGrafter"/>
</dbReference>
<organism evidence="9 10">
    <name type="scientific">Sphaerulina musiva (strain SO2202)</name>
    <name type="common">Poplar stem canker fungus</name>
    <name type="synonym">Septoria musiva</name>
    <dbReference type="NCBI Taxonomy" id="692275"/>
    <lineage>
        <taxon>Eukaryota</taxon>
        <taxon>Fungi</taxon>
        <taxon>Dikarya</taxon>
        <taxon>Ascomycota</taxon>
        <taxon>Pezizomycotina</taxon>
        <taxon>Dothideomycetes</taxon>
        <taxon>Dothideomycetidae</taxon>
        <taxon>Mycosphaerellales</taxon>
        <taxon>Mycosphaerellaceae</taxon>
        <taxon>Sphaerulina</taxon>
    </lineage>
</organism>
<evidence type="ECO:0000313" key="9">
    <source>
        <dbReference type="EMBL" id="EMF12435.1"/>
    </source>
</evidence>
<feature type="region of interest" description="Disordered" evidence="6">
    <location>
        <begin position="569"/>
        <end position="614"/>
    </location>
</feature>
<dbReference type="Pfam" id="PF02133">
    <property type="entry name" value="Transp_cyt_pur"/>
    <property type="match status" value="1"/>
</dbReference>
<dbReference type="OrthoDB" id="2018619at2759"/>
<evidence type="ECO:0000256" key="8">
    <source>
        <dbReference type="SAM" id="SignalP"/>
    </source>
</evidence>
<dbReference type="InterPro" id="IPR045225">
    <property type="entry name" value="Uracil/uridine/allantoin_perm"/>
</dbReference>
<gene>
    <name evidence="9" type="ORF">SEPMUDRAFT_65503</name>
</gene>
<evidence type="ECO:0000256" key="3">
    <source>
        <dbReference type="ARBA" id="ARBA00022692"/>
    </source>
</evidence>
<reference evidence="9 10" key="1">
    <citation type="journal article" date="2012" name="PLoS Pathog.">
        <title>Diverse lifestyles and strategies of plant pathogenesis encoded in the genomes of eighteen Dothideomycetes fungi.</title>
        <authorList>
            <person name="Ohm R.A."/>
            <person name="Feau N."/>
            <person name="Henrissat B."/>
            <person name="Schoch C.L."/>
            <person name="Horwitz B.A."/>
            <person name="Barry K.W."/>
            <person name="Condon B.J."/>
            <person name="Copeland A.C."/>
            <person name="Dhillon B."/>
            <person name="Glaser F."/>
            <person name="Hesse C.N."/>
            <person name="Kosti I."/>
            <person name="LaButti K."/>
            <person name="Lindquist E.A."/>
            <person name="Lucas S."/>
            <person name="Salamov A.A."/>
            <person name="Bradshaw R.E."/>
            <person name="Ciuffetti L."/>
            <person name="Hamelin R.C."/>
            <person name="Kema G.H.J."/>
            <person name="Lawrence C."/>
            <person name="Scott J.A."/>
            <person name="Spatafora J.W."/>
            <person name="Turgeon B.G."/>
            <person name="de Wit P.J.G.M."/>
            <person name="Zhong S."/>
            <person name="Goodwin S.B."/>
            <person name="Grigoriev I.V."/>
        </authorList>
    </citation>
    <scope>NUCLEOTIDE SEQUENCE [LARGE SCALE GENOMIC DNA]</scope>
    <source>
        <strain evidence="9 10">SO2202</strain>
    </source>
</reference>
<comment type="similarity">
    <text evidence="2">Belongs to the purine-cytosine permease (2.A.39) family.</text>
</comment>
<evidence type="ECO:0000256" key="6">
    <source>
        <dbReference type="SAM" id="MobiDB-lite"/>
    </source>
</evidence>
<keyword evidence="3 7" id="KW-0812">Transmembrane</keyword>
<dbReference type="InterPro" id="IPR001248">
    <property type="entry name" value="Pur-cyt_permease"/>
</dbReference>
<feature type="transmembrane region" description="Helical" evidence="7">
    <location>
        <begin position="162"/>
        <end position="184"/>
    </location>
</feature>
<name>M3D2J6_SPHMS</name>
<feature type="transmembrane region" description="Helical" evidence="7">
    <location>
        <begin position="377"/>
        <end position="395"/>
    </location>
</feature>
<evidence type="ECO:0000313" key="10">
    <source>
        <dbReference type="Proteomes" id="UP000016931"/>
    </source>
</evidence>
<accession>M3D2J6</accession>
<protein>
    <submittedName>
        <fullName evidence="9">Transp_cyt_pur-domain-containing protein</fullName>
    </submittedName>
</protein>
<dbReference type="HOGENOM" id="CLU_021555_4_1_1"/>
<keyword evidence="4 7" id="KW-1133">Transmembrane helix</keyword>
<comment type="subcellular location">
    <subcellularLocation>
        <location evidence="1">Membrane</location>
        <topology evidence="1">Multi-pass membrane protein</topology>
    </subcellularLocation>
</comment>
<feature type="transmembrane region" description="Helical" evidence="7">
    <location>
        <begin position="246"/>
        <end position="267"/>
    </location>
</feature>
<feature type="compositionally biased region" description="Basic and acidic residues" evidence="6">
    <location>
        <begin position="586"/>
        <end position="602"/>
    </location>
</feature>
<dbReference type="FunFam" id="1.10.4160.10:FF:000001">
    <property type="entry name" value="Uracil permease, putative"/>
    <property type="match status" value="1"/>
</dbReference>
<feature type="chain" id="PRO_5004032775" evidence="8">
    <location>
        <begin position="27"/>
        <end position="614"/>
    </location>
</feature>
<dbReference type="GO" id="GO:0015205">
    <property type="term" value="F:nucleobase transmembrane transporter activity"/>
    <property type="evidence" value="ECO:0007669"/>
    <property type="project" value="TreeGrafter"/>
</dbReference>
<evidence type="ECO:0000256" key="5">
    <source>
        <dbReference type="ARBA" id="ARBA00023136"/>
    </source>
</evidence>
<evidence type="ECO:0000256" key="2">
    <source>
        <dbReference type="ARBA" id="ARBA00008974"/>
    </source>
</evidence>
<feature type="transmembrane region" description="Helical" evidence="7">
    <location>
        <begin position="128"/>
        <end position="150"/>
    </location>
</feature>
<feature type="transmembrane region" description="Helical" evidence="7">
    <location>
        <begin position="223"/>
        <end position="239"/>
    </location>
</feature>
<evidence type="ECO:0000256" key="7">
    <source>
        <dbReference type="SAM" id="Phobius"/>
    </source>
</evidence>
<evidence type="ECO:0000256" key="1">
    <source>
        <dbReference type="ARBA" id="ARBA00004141"/>
    </source>
</evidence>
<dbReference type="Gene3D" id="1.10.4160.10">
    <property type="entry name" value="Hydantoin permease"/>
    <property type="match status" value="1"/>
</dbReference>
<dbReference type="OMA" id="WRTGGMI"/>
<keyword evidence="5 7" id="KW-0472">Membrane</keyword>
<dbReference type="EMBL" id="KB456264">
    <property type="protein sequence ID" value="EMF12435.1"/>
    <property type="molecule type" value="Genomic_DNA"/>
</dbReference>
<dbReference type="Proteomes" id="UP000016931">
    <property type="component" value="Unassembled WGS sequence"/>
</dbReference>
<sequence>MSTGGRSFLYPSSLSILSFTTPLCCAHQPATTMERTTNFIKSQIPSKATLKQRCTSLQSWQLPKQSSALAPDNVWTNKDMDPSPPQDQTWTIWTWIAYWATDCINLGTWETGSSIIAVGLTWREAIPIIFVGNLCVAIPMVLNGAIGAFLHIPFAVIVRSGFGYYFAYFAIVSRSILAMFWLGIQGANGAKCLTVMLSSIWPSYNEIPDRIGYERQGISSQGMISYFLFWIIQLPLLLIPPTRLRWLFVVKLIAAPVTAIATMAWCIHKAGGGGPLFEQKPTVSGSTYAYLWLSCMSSVTGSWSTLACNIPDFSRYAKSTKGQYVQLPALPIIFTLCGVIGVVTTSATNVIWPEDGYLWNPLDIMTHWQENGHGGRAAAFFAATSWYIATVGTNITANSISAANDLTVLFPKWINIYRGCILAAIIGGWVIVPWKILSSATTFLAFMGGYSVFLAPIAGIICSDFWLVKNQHLDVPALYNPRGRYRYWHGINWQGFLAFLVAVLPNLPGLAESISANLKISEGARNLYTICWLYGFVSSIVVYVGLHAVFPAKASLVERTIDGVEVVSERKEYSTSREGSEDDEEKSQGGEKHVEKVRVRVEQEEDDIKPVGHS</sequence>
<feature type="transmembrane region" description="Helical" evidence="7">
    <location>
        <begin position="287"/>
        <end position="308"/>
    </location>
</feature>
<keyword evidence="10" id="KW-1185">Reference proteome</keyword>
<dbReference type="AlphaFoldDB" id="M3D2J6"/>
<feature type="transmembrane region" description="Helical" evidence="7">
    <location>
        <begin position="416"/>
        <end position="437"/>
    </location>
</feature>
<feature type="transmembrane region" description="Helical" evidence="7">
    <location>
        <begin position="527"/>
        <end position="550"/>
    </location>
</feature>
<dbReference type="GeneID" id="27906859"/>
<evidence type="ECO:0000256" key="4">
    <source>
        <dbReference type="ARBA" id="ARBA00022989"/>
    </source>
</evidence>
<feature type="compositionally biased region" description="Basic and acidic residues" evidence="6">
    <location>
        <begin position="569"/>
        <end position="579"/>
    </location>
</feature>
<feature type="transmembrane region" description="Helical" evidence="7">
    <location>
        <begin position="443"/>
        <end position="467"/>
    </location>
</feature>
<feature type="signal peptide" evidence="8">
    <location>
        <begin position="1"/>
        <end position="26"/>
    </location>
</feature>
<dbReference type="PANTHER" id="PTHR30618:SF0">
    <property type="entry name" value="PURINE-URACIL PERMEASE NCS1"/>
    <property type="match status" value="1"/>
</dbReference>
<feature type="transmembrane region" description="Helical" evidence="7">
    <location>
        <begin position="487"/>
        <end position="507"/>
    </location>
</feature>
<feature type="transmembrane region" description="Helical" evidence="7">
    <location>
        <begin position="329"/>
        <end position="352"/>
    </location>
</feature>
<proteinExistence type="inferred from homology"/>
<dbReference type="RefSeq" id="XP_016760556.1">
    <property type="nucleotide sequence ID" value="XM_016909722.1"/>
</dbReference>
<keyword evidence="8" id="KW-0732">Signal</keyword>
<dbReference type="PANTHER" id="PTHR30618">
    <property type="entry name" value="NCS1 FAMILY PURINE/PYRIMIDINE TRANSPORTER"/>
    <property type="match status" value="1"/>
</dbReference>
<dbReference type="eggNOG" id="KOG2466">
    <property type="taxonomic scope" value="Eukaryota"/>
</dbReference>